<evidence type="ECO:0000256" key="1">
    <source>
        <dbReference type="SAM" id="MobiDB-lite"/>
    </source>
</evidence>
<organism evidence="2">
    <name type="scientific">Rhizophora mucronata</name>
    <name type="common">Asiatic mangrove</name>
    <dbReference type="NCBI Taxonomy" id="61149"/>
    <lineage>
        <taxon>Eukaryota</taxon>
        <taxon>Viridiplantae</taxon>
        <taxon>Streptophyta</taxon>
        <taxon>Embryophyta</taxon>
        <taxon>Tracheophyta</taxon>
        <taxon>Spermatophyta</taxon>
        <taxon>Magnoliopsida</taxon>
        <taxon>eudicotyledons</taxon>
        <taxon>Gunneridae</taxon>
        <taxon>Pentapetalae</taxon>
        <taxon>rosids</taxon>
        <taxon>fabids</taxon>
        <taxon>Malpighiales</taxon>
        <taxon>Rhizophoraceae</taxon>
        <taxon>Rhizophora</taxon>
    </lineage>
</organism>
<evidence type="ECO:0000313" key="2">
    <source>
        <dbReference type="EMBL" id="MBW85248.1"/>
    </source>
</evidence>
<name>A0A2P2IVL4_RHIMU</name>
<protein>
    <submittedName>
        <fullName evidence="2">Uncharacterized protein</fullName>
    </submittedName>
</protein>
<accession>A0A2P2IVL4</accession>
<reference evidence="2" key="1">
    <citation type="submission" date="2018-02" db="EMBL/GenBank/DDBJ databases">
        <title>Rhizophora mucronata_Transcriptome.</title>
        <authorList>
            <person name="Meera S.P."/>
            <person name="Sreeshan A."/>
            <person name="Augustine A."/>
        </authorList>
    </citation>
    <scope>NUCLEOTIDE SEQUENCE</scope>
    <source>
        <tissue evidence="2">Leaf</tissue>
    </source>
</reference>
<dbReference type="EMBL" id="GGEC01004765">
    <property type="protein sequence ID" value="MBW85248.1"/>
    <property type="molecule type" value="Transcribed_RNA"/>
</dbReference>
<proteinExistence type="predicted"/>
<feature type="region of interest" description="Disordered" evidence="1">
    <location>
        <begin position="1"/>
        <end position="29"/>
    </location>
</feature>
<dbReference type="AlphaFoldDB" id="A0A2P2IVL4"/>
<sequence length="29" mass="3250">MTPLVPQGSIKSGHRQTGNRQFRGCLPWP</sequence>